<comment type="similarity">
    <text evidence="1">Belongs to the bacterial solute-binding protein 1 family.</text>
</comment>
<name>A0A537JJ66_9BACT</name>
<reference evidence="4 5" key="1">
    <citation type="journal article" date="2019" name="Nat. Microbiol.">
        <title>Mediterranean grassland soil C-N compound turnover is dependent on rainfall and depth, and is mediated by genomically divergent microorganisms.</title>
        <authorList>
            <person name="Diamond S."/>
            <person name="Andeer P.F."/>
            <person name="Li Z."/>
            <person name="Crits-Christoph A."/>
            <person name="Burstein D."/>
            <person name="Anantharaman K."/>
            <person name="Lane K.R."/>
            <person name="Thomas B.C."/>
            <person name="Pan C."/>
            <person name="Northen T.R."/>
            <person name="Banfield J.F."/>
        </authorList>
    </citation>
    <scope>NUCLEOTIDE SEQUENCE [LARGE SCALE GENOMIC DNA]</scope>
    <source>
        <strain evidence="4">NP_6</strain>
    </source>
</reference>
<protein>
    <submittedName>
        <fullName evidence="4">Carbohydrate ABC transporter substrate-binding protein</fullName>
    </submittedName>
</protein>
<keyword evidence="3" id="KW-0732">Signal</keyword>
<evidence type="ECO:0000256" key="1">
    <source>
        <dbReference type="ARBA" id="ARBA00008520"/>
    </source>
</evidence>
<keyword evidence="2" id="KW-0813">Transport</keyword>
<evidence type="ECO:0000256" key="3">
    <source>
        <dbReference type="ARBA" id="ARBA00022729"/>
    </source>
</evidence>
<dbReference type="PANTHER" id="PTHR43649:SF34">
    <property type="entry name" value="ABC TRANSPORTER PERIPLASMIC-BINDING PROTEIN YCJN-RELATED"/>
    <property type="match status" value="1"/>
</dbReference>
<accession>A0A537JJ66</accession>
<dbReference type="SUPFAM" id="SSF53850">
    <property type="entry name" value="Periplasmic binding protein-like II"/>
    <property type="match status" value="1"/>
</dbReference>
<evidence type="ECO:0000313" key="5">
    <source>
        <dbReference type="Proteomes" id="UP000318093"/>
    </source>
</evidence>
<sequence length="315" mass="35180">MQRLGKVHPVNEAYCKVNGHWRAIPYTQVPNAWSYRTDLFQRAGVTSFPKTWDELIVVGKKVADATGKPIAQTVGHAYGDSLTMWNPVLWGFGGQEVDRDGKTVVISSGETEAALRWAIRAQQNGIKWFPEWLDPDNNQAYHADRISATLNGASIYIREVVEFKHFDQVTNNAPMPSGPKGNFTLNLIMNHAVMSWSKEQETAKAFLLYLMDKANYSKWLKAARGYNRGPFEGLYDDPVWHYDLKLKAYRGVVIDPQGRPIGEWPGWPAAPSKQTSQSQTQFVVADMFAKAVATGDTKAAMNDAEAKLKAIFGAP</sequence>
<dbReference type="PANTHER" id="PTHR43649">
    <property type="entry name" value="ARABINOSE-BINDING PROTEIN-RELATED"/>
    <property type="match status" value="1"/>
</dbReference>
<organism evidence="4 5">
    <name type="scientific">Candidatus Segetimicrobium genomatis</name>
    <dbReference type="NCBI Taxonomy" id="2569760"/>
    <lineage>
        <taxon>Bacteria</taxon>
        <taxon>Bacillati</taxon>
        <taxon>Candidatus Sysuimicrobiota</taxon>
        <taxon>Candidatus Sysuimicrobiia</taxon>
        <taxon>Candidatus Sysuimicrobiales</taxon>
        <taxon>Candidatus Segetimicrobiaceae</taxon>
        <taxon>Candidatus Segetimicrobium</taxon>
    </lineage>
</organism>
<dbReference type="Proteomes" id="UP000318093">
    <property type="component" value="Unassembled WGS sequence"/>
</dbReference>
<dbReference type="AlphaFoldDB" id="A0A537JJ66"/>
<proteinExistence type="inferred from homology"/>
<dbReference type="EMBL" id="VBAN01000102">
    <property type="protein sequence ID" value="TMI83591.1"/>
    <property type="molecule type" value="Genomic_DNA"/>
</dbReference>
<comment type="caution">
    <text evidence="4">The sequence shown here is derived from an EMBL/GenBank/DDBJ whole genome shotgun (WGS) entry which is preliminary data.</text>
</comment>
<dbReference type="Gene3D" id="3.40.190.10">
    <property type="entry name" value="Periplasmic binding protein-like II"/>
    <property type="match status" value="1"/>
</dbReference>
<dbReference type="InterPro" id="IPR050490">
    <property type="entry name" value="Bact_solute-bd_prot1"/>
</dbReference>
<gene>
    <name evidence="4" type="ORF">E6H03_03465</name>
</gene>
<evidence type="ECO:0000256" key="2">
    <source>
        <dbReference type="ARBA" id="ARBA00022448"/>
    </source>
</evidence>
<dbReference type="InterPro" id="IPR006059">
    <property type="entry name" value="SBP"/>
</dbReference>
<evidence type="ECO:0000313" key="4">
    <source>
        <dbReference type="EMBL" id="TMI83591.1"/>
    </source>
</evidence>
<dbReference type="Pfam" id="PF13416">
    <property type="entry name" value="SBP_bac_8"/>
    <property type="match status" value="1"/>
</dbReference>